<keyword evidence="2" id="KW-1185">Reference proteome</keyword>
<dbReference type="OrthoDB" id="2403587at2759"/>
<name>A0A9N9IBL0_9GLOM</name>
<protein>
    <submittedName>
        <fullName evidence="1">12237_t:CDS:1</fullName>
    </submittedName>
</protein>
<dbReference type="AlphaFoldDB" id="A0A9N9IBL0"/>
<sequence>MFEIGALKQGAHESASSYLAKILKYGDQLGYTPAQKKTQFMSGVRDDIKEEIYRIGQHRAINNILDSLAELELRCGVLGLPPSYYNYIPAPPIIPNN</sequence>
<feature type="non-terminal residue" evidence="1">
    <location>
        <position position="97"/>
    </location>
</feature>
<proteinExistence type="predicted"/>
<evidence type="ECO:0000313" key="1">
    <source>
        <dbReference type="EMBL" id="CAG8728879.1"/>
    </source>
</evidence>
<dbReference type="Proteomes" id="UP000789508">
    <property type="component" value="Unassembled WGS sequence"/>
</dbReference>
<reference evidence="1" key="1">
    <citation type="submission" date="2021-06" db="EMBL/GenBank/DDBJ databases">
        <authorList>
            <person name="Kallberg Y."/>
            <person name="Tangrot J."/>
            <person name="Rosling A."/>
        </authorList>
    </citation>
    <scope>NUCLEOTIDE SEQUENCE</scope>
    <source>
        <strain evidence="1">FL130A</strain>
    </source>
</reference>
<accession>A0A9N9IBL0</accession>
<dbReference type="EMBL" id="CAJVPS010029474">
    <property type="protein sequence ID" value="CAG8728879.1"/>
    <property type="molecule type" value="Genomic_DNA"/>
</dbReference>
<comment type="caution">
    <text evidence="1">The sequence shown here is derived from an EMBL/GenBank/DDBJ whole genome shotgun (WGS) entry which is preliminary data.</text>
</comment>
<evidence type="ECO:0000313" key="2">
    <source>
        <dbReference type="Proteomes" id="UP000789508"/>
    </source>
</evidence>
<gene>
    <name evidence="1" type="ORF">ALEPTO_LOCUS12543</name>
</gene>
<organism evidence="1 2">
    <name type="scientific">Ambispora leptoticha</name>
    <dbReference type="NCBI Taxonomy" id="144679"/>
    <lineage>
        <taxon>Eukaryota</taxon>
        <taxon>Fungi</taxon>
        <taxon>Fungi incertae sedis</taxon>
        <taxon>Mucoromycota</taxon>
        <taxon>Glomeromycotina</taxon>
        <taxon>Glomeromycetes</taxon>
        <taxon>Archaeosporales</taxon>
        <taxon>Ambisporaceae</taxon>
        <taxon>Ambispora</taxon>
    </lineage>
</organism>